<reference evidence="3 4" key="1">
    <citation type="submission" date="2017-05" db="EMBL/GenBank/DDBJ databases">
        <title>Complete genome sequence of Streptomyces sp. SCSIO 03032 revealed the diverse biosynthetic pathways for its bioactive secondary metabolites.</title>
        <authorList>
            <person name="Ma L."/>
            <person name="Zhu Y."/>
            <person name="Zhang W."/>
            <person name="Zhang G."/>
            <person name="Tian X."/>
            <person name="Zhang S."/>
            <person name="Zhang C."/>
        </authorList>
    </citation>
    <scope>NUCLEOTIDE SEQUENCE [LARGE SCALE GENOMIC DNA]</scope>
    <source>
        <strain evidence="3 4">SCSIO 03032</strain>
    </source>
</reference>
<keyword evidence="4" id="KW-1185">Reference proteome</keyword>
<dbReference type="InterPro" id="IPR029058">
    <property type="entry name" value="AB_hydrolase_fold"/>
</dbReference>
<sequence>MTRAALVGAPADARASTPPPRPARTGSSLVDNRYQRPERLLSDPPRSSAVSEEESAVKHSARTRHRDRHVEGLRVRYREAGTPSSTAVVLLHGAPSSSYSFREVLPVLGEHAYAVAPDLPGFGFSDDPPEEYACIYQGLSHVIEALLDDLGVSRYVLFVTDYSTPVGYYMATRHPERVLGLVVQNGNAHDAGLGRAWDSARRFWADPTEESRAALPEWLTFEGTRDTYLGGLPEEVAELHPPESWHLDWEHLARPGRTEVYFRFFQDYRNHVARFGEIADYHATWQPPCMVLWGRHDPAFDIAEVLAYHRALTTFQAHVFDGGHFLLETHAAEVAHLLVAFARDACERGASAV</sequence>
<dbReference type="KEGG" id="smao:CAG99_04525"/>
<feature type="region of interest" description="Disordered" evidence="1">
    <location>
        <begin position="1"/>
        <end position="72"/>
    </location>
</feature>
<dbReference type="InterPro" id="IPR051340">
    <property type="entry name" value="Haloalkane_dehalogenase"/>
</dbReference>
<organism evidence="3 4">
    <name type="scientific">Streptomyces marincola</name>
    <dbReference type="NCBI Taxonomy" id="2878388"/>
    <lineage>
        <taxon>Bacteria</taxon>
        <taxon>Bacillati</taxon>
        <taxon>Actinomycetota</taxon>
        <taxon>Actinomycetes</taxon>
        <taxon>Kitasatosporales</taxon>
        <taxon>Streptomycetaceae</taxon>
        <taxon>Streptomyces</taxon>
    </lineage>
</organism>
<dbReference type="PANTHER" id="PTHR42977:SF1">
    <property type="entry name" value="BLR6576 PROTEIN"/>
    <property type="match status" value="1"/>
</dbReference>
<dbReference type="InterPro" id="IPR000639">
    <property type="entry name" value="Epox_hydrolase-like"/>
</dbReference>
<dbReference type="SUPFAM" id="SSF53474">
    <property type="entry name" value="alpha/beta-Hydrolases"/>
    <property type="match status" value="1"/>
</dbReference>
<dbReference type="InterPro" id="IPR000073">
    <property type="entry name" value="AB_hydrolase_1"/>
</dbReference>
<protein>
    <submittedName>
        <fullName evidence="3">Hydrolase</fullName>
    </submittedName>
</protein>
<proteinExistence type="predicted"/>
<dbReference type="AlphaFoldDB" id="A0A1W7CTR0"/>
<gene>
    <name evidence="3" type="ORF">CAG99_04525</name>
</gene>
<dbReference type="PANTHER" id="PTHR42977">
    <property type="entry name" value="HYDROLASE-RELATED"/>
    <property type="match status" value="1"/>
</dbReference>
<dbReference type="Proteomes" id="UP000194218">
    <property type="component" value="Chromosome"/>
</dbReference>
<dbReference type="PRINTS" id="PR00412">
    <property type="entry name" value="EPOXHYDRLASE"/>
</dbReference>
<dbReference type="Gene3D" id="3.40.50.1820">
    <property type="entry name" value="alpha/beta hydrolase"/>
    <property type="match status" value="1"/>
</dbReference>
<evidence type="ECO:0000259" key="2">
    <source>
        <dbReference type="Pfam" id="PF00561"/>
    </source>
</evidence>
<dbReference type="EMBL" id="CP021121">
    <property type="protein sequence ID" value="ARQ68204.1"/>
    <property type="molecule type" value="Genomic_DNA"/>
</dbReference>
<dbReference type="Pfam" id="PF00561">
    <property type="entry name" value="Abhydrolase_1"/>
    <property type="match status" value="1"/>
</dbReference>
<evidence type="ECO:0000313" key="3">
    <source>
        <dbReference type="EMBL" id="ARQ68204.1"/>
    </source>
</evidence>
<feature type="domain" description="AB hydrolase-1" evidence="2">
    <location>
        <begin position="87"/>
        <end position="330"/>
    </location>
</feature>
<accession>A0A1W7CTR0</accession>
<evidence type="ECO:0000313" key="4">
    <source>
        <dbReference type="Proteomes" id="UP000194218"/>
    </source>
</evidence>
<dbReference type="GO" id="GO:0004301">
    <property type="term" value="F:epoxide hydrolase activity"/>
    <property type="evidence" value="ECO:0007669"/>
    <property type="project" value="TreeGrafter"/>
</dbReference>
<keyword evidence="3" id="KW-0378">Hydrolase</keyword>
<evidence type="ECO:0000256" key="1">
    <source>
        <dbReference type="SAM" id="MobiDB-lite"/>
    </source>
</evidence>
<name>A0A1W7CTR0_9ACTN</name>